<feature type="compositionally biased region" description="Low complexity" evidence="1">
    <location>
        <begin position="207"/>
        <end position="216"/>
    </location>
</feature>
<evidence type="ECO:0000313" key="2">
    <source>
        <dbReference type="EMBL" id="CEL93687.1"/>
    </source>
</evidence>
<dbReference type="SUPFAM" id="SSF56112">
    <property type="entry name" value="Protein kinase-like (PK-like)"/>
    <property type="match status" value="1"/>
</dbReference>
<gene>
    <name evidence="2" type="ORF">Vbra_11342</name>
</gene>
<evidence type="ECO:0000313" key="3">
    <source>
        <dbReference type="Proteomes" id="UP000041254"/>
    </source>
</evidence>
<feature type="compositionally biased region" description="Basic and acidic residues" evidence="1">
    <location>
        <begin position="485"/>
        <end position="509"/>
    </location>
</feature>
<feature type="region of interest" description="Disordered" evidence="1">
    <location>
        <begin position="331"/>
        <end position="362"/>
    </location>
</feature>
<keyword evidence="3" id="KW-1185">Reference proteome</keyword>
<feature type="compositionally biased region" description="Pro residues" evidence="1">
    <location>
        <begin position="538"/>
        <end position="552"/>
    </location>
</feature>
<reference evidence="2 3" key="1">
    <citation type="submission" date="2014-11" db="EMBL/GenBank/DDBJ databases">
        <authorList>
            <person name="Zhu J."/>
            <person name="Qi W."/>
            <person name="Song R."/>
        </authorList>
    </citation>
    <scope>NUCLEOTIDE SEQUENCE [LARGE SCALE GENOMIC DNA]</scope>
</reference>
<evidence type="ECO:0008006" key="4">
    <source>
        <dbReference type="Google" id="ProtNLM"/>
    </source>
</evidence>
<dbReference type="STRING" id="1169540.A0A0G4EDS9"/>
<dbReference type="AlphaFoldDB" id="A0A0G4EDS9"/>
<accession>A0A0G4EDS9</accession>
<evidence type="ECO:0000256" key="1">
    <source>
        <dbReference type="SAM" id="MobiDB-lite"/>
    </source>
</evidence>
<dbReference type="InParanoid" id="A0A0G4EDS9"/>
<protein>
    <recommendedName>
        <fullName evidence="4">Protein kinase domain-containing protein</fullName>
    </recommendedName>
</protein>
<organism evidence="2 3">
    <name type="scientific">Vitrella brassicaformis (strain CCMP3155)</name>
    <dbReference type="NCBI Taxonomy" id="1169540"/>
    <lineage>
        <taxon>Eukaryota</taxon>
        <taxon>Sar</taxon>
        <taxon>Alveolata</taxon>
        <taxon>Colpodellida</taxon>
        <taxon>Vitrellaceae</taxon>
        <taxon>Vitrella</taxon>
    </lineage>
</organism>
<feature type="compositionally biased region" description="Basic and acidic residues" evidence="1">
    <location>
        <begin position="218"/>
        <end position="227"/>
    </location>
</feature>
<dbReference type="Gene3D" id="1.10.510.10">
    <property type="entry name" value="Transferase(Phosphotransferase) domain 1"/>
    <property type="match status" value="1"/>
</dbReference>
<name>A0A0G4EDS9_VITBC</name>
<dbReference type="VEuPathDB" id="CryptoDB:Vbra_11342"/>
<proteinExistence type="predicted"/>
<feature type="region of interest" description="Disordered" evidence="1">
    <location>
        <begin position="445"/>
        <end position="552"/>
    </location>
</feature>
<dbReference type="Proteomes" id="UP000041254">
    <property type="component" value="Unassembled WGS sequence"/>
</dbReference>
<dbReference type="InterPro" id="IPR011009">
    <property type="entry name" value="Kinase-like_dom_sf"/>
</dbReference>
<feature type="compositionally biased region" description="Low complexity" evidence="1">
    <location>
        <begin position="524"/>
        <end position="537"/>
    </location>
</feature>
<feature type="region of interest" description="Disordered" evidence="1">
    <location>
        <begin position="207"/>
        <end position="227"/>
    </location>
</feature>
<dbReference type="EMBL" id="CDMY01000185">
    <property type="protein sequence ID" value="CEL93687.1"/>
    <property type="molecule type" value="Genomic_DNA"/>
</dbReference>
<sequence>MAMARECTQGTLRLQMKAPYEQLDEQTEHRTAQAVMWLMAHRGFKLDFLVTPRRGRFGTVVAMRDSDGRRWAVKLMSHSETDANAQVVNGWFRAGNDLWIEDCQQRASQPYPIQPPPTIVRCRAVYHIPGPYTTLGGERVEGVTAYQLEWIDRTLHELRGPLSEAALTAIAEGVVRAVGYLGLCGLIHGDIHAGNIGVRVRQAVNPTTTTSTTTSSAARDRKIRDGDGDSDEYEAVLLDLDRLHRENGKDRFSFPEINNALAPHGQEQQPRPGMLSHGRDMYDAVHWLIQSLKRLDAPRRLTAVFEDVLAISERQPAVCLSQILSKLRALRKSTKAPPKPSAAACGTENRKTPPLSPPSLRLPGHFTPQLDPTRPTICNTRGAPPAPLPTHRDGPGFAVSGAVPPFAPTPLCPACSPPLPHTNTRPPPAAAAPAMMPYPPLCAQYGKSPATHHHYNRGGTRPPSPPPMKAQQGARLRRGQQRAAEAAREAAEGARKLAQQIREEQRQWEEASQAPAVPVPYRPPLQGHPHAQAAAPAPRQPQPPPMAAIHPPPMMPVPPMALIPPVHVPGMGHGPCLRAPPPVPGMLPLPPHHHHYGVPTPPQESEAAAGWRWFLGLFRRG</sequence>